<dbReference type="Pfam" id="PF09722">
    <property type="entry name" value="Xre_MbcA_ParS_C"/>
    <property type="match status" value="1"/>
</dbReference>
<dbReference type="InterPro" id="IPR046847">
    <property type="entry name" value="Xre-like_HTH"/>
</dbReference>
<accession>A0A3G8YUN0</accession>
<proteinExistence type="predicted"/>
<dbReference type="GO" id="GO:0003677">
    <property type="term" value="F:DNA binding"/>
    <property type="evidence" value="ECO:0007669"/>
    <property type="project" value="InterPro"/>
</dbReference>
<dbReference type="InterPro" id="IPR011979">
    <property type="entry name" value="Antitox_Xre"/>
</dbReference>
<sequence>MTQTFIPTRTVPAIPGASLLGLKATTLLELGTAVDQGFKSDALERFAKHLGLTLTKTLDLIQLSESTYHNHRRKGRTLGAESSANLYHLAKVTEAAEQYFESVVDAHRWLMTPRATFGNKNPLQFALLPGGAEYVSTVLSRLEHGVYT</sequence>
<dbReference type="Pfam" id="PF20432">
    <property type="entry name" value="Xre-like-HTH"/>
    <property type="match status" value="1"/>
</dbReference>
<name>A0A3G8YUN0_9DEIO</name>
<evidence type="ECO:0000259" key="1">
    <source>
        <dbReference type="Pfam" id="PF09722"/>
    </source>
</evidence>
<dbReference type="OrthoDB" id="70021at2"/>
<evidence type="ECO:0000313" key="3">
    <source>
        <dbReference type="EMBL" id="AZI45311.1"/>
    </source>
</evidence>
<keyword evidence="4" id="KW-1185">Reference proteome</keyword>
<feature type="domain" description="Antitoxin Xre/MbcA/ParS-like toxin-binding" evidence="1">
    <location>
        <begin position="95"/>
        <end position="145"/>
    </location>
</feature>
<evidence type="ECO:0000259" key="2">
    <source>
        <dbReference type="Pfam" id="PF20432"/>
    </source>
</evidence>
<feature type="domain" description="Antitoxin Xre-like helix-turn-helix" evidence="2">
    <location>
        <begin position="30"/>
        <end position="90"/>
    </location>
</feature>
<dbReference type="RefSeq" id="WP_124875793.1">
    <property type="nucleotide sequence ID" value="NZ_CP034188.1"/>
</dbReference>
<dbReference type="EMBL" id="CP034188">
    <property type="protein sequence ID" value="AZI45311.1"/>
    <property type="molecule type" value="Genomic_DNA"/>
</dbReference>
<reference evidence="3 4" key="1">
    <citation type="submission" date="2018-11" db="EMBL/GenBank/DDBJ databases">
        <title>Deinococcus shelandsis sp. nov., isolated from South Shetland Islands soil of Antarctica.</title>
        <authorList>
            <person name="Tian J."/>
        </authorList>
    </citation>
    <scope>NUCLEOTIDE SEQUENCE [LARGE SCALE GENOMIC DNA]</scope>
    <source>
        <strain evidence="3 4">S14-83T</strain>
        <plasmid evidence="3 4">unnamed4</plasmid>
    </source>
</reference>
<dbReference type="InterPro" id="IPR024467">
    <property type="entry name" value="Xre/MbcA/ParS-like_toxin-bd"/>
</dbReference>
<gene>
    <name evidence="3" type="ORF">EHF33_20595</name>
</gene>
<evidence type="ECO:0000313" key="4">
    <source>
        <dbReference type="Proteomes" id="UP000276417"/>
    </source>
</evidence>
<keyword evidence="3" id="KW-0614">Plasmid</keyword>
<dbReference type="KEGG" id="dph:EHF33_20595"/>
<dbReference type="NCBIfam" id="TIGR02293">
    <property type="entry name" value="TAS_TIGR02293"/>
    <property type="match status" value="1"/>
</dbReference>
<protein>
    <submittedName>
        <fullName evidence="3">DUF2384 domain-containing protein</fullName>
    </submittedName>
</protein>
<organism evidence="3 4">
    <name type="scientific">Deinococcus psychrotolerans</name>
    <dbReference type="NCBI Taxonomy" id="2489213"/>
    <lineage>
        <taxon>Bacteria</taxon>
        <taxon>Thermotogati</taxon>
        <taxon>Deinococcota</taxon>
        <taxon>Deinococci</taxon>
        <taxon>Deinococcales</taxon>
        <taxon>Deinococcaceae</taxon>
        <taxon>Deinococcus</taxon>
    </lineage>
</organism>
<dbReference type="Proteomes" id="UP000276417">
    <property type="component" value="Plasmid unnamed4"/>
</dbReference>
<geneLocation type="plasmid" evidence="3 4">
    <name>unnamed4</name>
</geneLocation>
<dbReference type="AlphaFoldDB" id="A0A3G8YUN0"/>